<dbReference type="EMBL" id="QMPZ01000071">
    <property type="protein sequence ID" value="RLE08983.1"/>
    <property type="molecule type" value="Genomic_DNA"/>
</dbReference>
<evidence type="ECO:0000256" key="6">
    <source>
        <dbReference type="ARBA" id="ARBA00023136"/>
    </source>
</evidence>
<feature type="transmembrane region" description="Helical" evidence="7">
    <location>
        <begin position="93"/>
        <end position="114"/>
    </location>
</feature>
<dbReference type="SUPFAM" id="SSF103473">
    <property type="entry name" value="MFS general substrate transporter"/>
    <property type="match status" value="1"/>
</dbReference>
<keyword evidence="4 7" id="KW-0812">Transmembrane</keyword>
<evidence type="ECO:0000256" key="1">
    <source>
        <dbReference type="ARBA" id="ARBA00004651"/>
    </source>
</evidence>
<dbReference type="InterPro" id="IPR050171">
    <property type="entry name" value="MFS_Transporters"/>
</dbReference>
<feature type="domain" description="Major facilitator superfamily (MFS) profile" evidence="8">
    <location>
        <begin position="5"/>
        <end position="378"/>
    </location>
</feature>
<dbReference type="GO" id="GO:0022857">
    <property type="term" value="F:transmembrane transporter activity"/>
    <property type="evidence" value="ECO:0007669"/>
    <property type="project" value="InterPro"/>
</dbReference>
<feature type="transmembrane region" description="Helical" evidence="7">
    <location>
        <begin position="271"/>
        <end position="290"/>
    </location>
</feature>
<comment type="subcellular location">
    <subcellularLocation>
        <location evidence="1">Cell membrane</location>
        <topology evidence="1">Multi-pass membrane protein</topology>
    </subcellularLocation>
</comment>
<evidence type="ECO:0000259" key="8">
    <source>
        <dbReference type="PROSITE" id="PS50850"/>
    </source>
</evidence>
<dbReference type="InterPro" id="IPR036259">
    <property type="entry name" value="MFS_trans_sf"/>
</dbReference>
<dbReference type="Gene3D" id="1.20.1250.20">
    <property type="entry name" value="MFS general substrate transporter like domains"/>
    <property type="match status" value="2"/>
</dbReference>
<evidence type="ECO:0000256" key="3">
    <source>
        <dbReference type="ARBA" id="ARBA00022475"/>
    </source>
</evidence>
<dbReference type="GO" id="GO:0005886">
    <property type="term" value="C:plasma membrane"/>
    <property type="evidence" value="ECO:0007669"/>
    <property type="project" value="UniProtKB-SubCell"/>
</dbReference>
<dbReference type="InterPro" id="IPR020846">
    <property type="entry name" value="MFS_dom"/>
</dbReference>
<evidence type="ECO:0000256" key="7">
    <source>
        <dbReference type="SAM" id="Phobius"/>
    </source>
</evidence>
<feature type="transmembrane region" description="Helical" evidence="7">
    <location>
        <begin position="204"/>
        <end position="229"/>
    </location>
</feature>
<feature type="transmembrane region" description="Helical" evidence="7">
    <location>
        <begin position="326"/>
        <end position="351"/>
    </location>
</feature>
<comment type="caution">
    <text evidence="9">The sequence shown here is derived from an EMBL/GenBank/DDBJ whole genome shotgun (WGS) entry which is preliminary data.</text>
</comment>
<organism evidence="9 10">
    <name type="scientific">Aerophobetes bacterium</name>
    <dbReference type="NCBI Taxonomy" id="2030807"/>
    <lineage>
        <taxon>Bacteria</taxon>
        <taxon>Candidatus Aerophobota</taxon>
    </lineage>
</organism>
<evidence type="ECO:0000256" key="2">
    <source>
        <dbReference type="ARBA" id="ARBA00022448"/>
    </source>
</evidence>
<feature type="transmembrane region" description="Helical" evidence="7">
    <location>
        <begin position="296"/>
        <end position="314"/>
    </location>
</feature>
<feature type="transmembrane region" description="Helical" evidence="7">
    <location>
        <begin position="241"/>
        <end position="259"/>
    </location>
</feature>
<keyword evidence="6 7" id="KW-0472">Membrane</keyword>
<dbReference type="PANTHER" id="PTHR23517">
    <property type="entry name" value="RESISTANCE PROTEIN MDTM, PUTATIVE-RELATED-RELATED"/>
    <property type="match status" value="1"/>
</dbReference>
<dbReference type="InterPro" id="IPR005829">
    <property type="entry name" value="Sugar_transporter_CS"/>
</dbReference>
<keyword evidence="2" id="KW-0813">Transport</keyword>
<dbReference type="AlphaFoldDB" id="A0A497E393"/>
<keyword evidence="5 7" id="KW-1133">Transmembrane helix</keyword>
<dbReference type="Pfam" id="PF07690">
    <property type="entry name" value="MFS_1"/>
    <property type="match status" value="1"/>
</dbReference>
<dbReference type="Proteomes" id="UP000279422">
    <property type="component" value="Unassembled WGS sequence"/>
</dbReference>
<keyword evidence="3" id="KW-1003">Cell membrane</keyword>
<name>A0A497E393_UNCAE</name>
<evidence type="ECO:0000256" key="5">
    <source>
        <dbReference type="ARBA" id="ARBA00022989"/>
    </source>
</evidence>
<dbReference type="PROSITE" id="PS00216">
    <property type="entry name" value="SUGAR_TRANSPORT_1"/>
    <property type="match status" value="1"/>
</dbReference>
<sequence>MRRPNLFILSLSVFLIFTGTGAIQPYITPYLKDNLLLSSIKSSLVLTGVYLAMSITRIWTGHIVHRIGLYLTTFIGALTYVAFPFILSSTNLFPLLLLDAMLWGMGAAMFWTGIDSRTLNISSSARYGRSTGTVRLSTQIGLLIGFFTLGYILSNYGYRAFFRFTITVASLGAMATLLVSREKRLLYPKLQLKEVFASMVCRKAWLISLFLFVSSFSYGIVLNLLNFFIKANFGAEILNRTLIFFYLSAGILGFTGGALSDRIGRKKTLSFAFLAGFIGLSISIFYKSIFSTCLTSFLLGIQFSVIPAVSLAWIGDITTPKRRPTVVAAISAWKDLGVALSIILCGLLSQWKVPFKLSLSIFALVFFSLFLVATLNRK</sequence>
<dbReference type="PROSITE" id="PS50850">
    <property type="entry name" value="MFS"/>
    <property type="match status" value="1"/>
</dbReference>
<reference evidence="9 10" key="1">
    <citation type="submission" date="2018-06" db="EMBL/GenBank/DDBJ databases">
        <title>Extensive metabolic versatility and redundancy in microbially diverse, dynamic hydrothermal sediments.</title>
        <authorList>
            <person name="Dombrowski N."/>
            <person name="Teske A."/>
            <person name="Baker B.J."/>
        </authorList>
    </citation>
    <scope>NUCLEOTIDE SEQUENCE [LARGE SCALE GENOMIC DNA]</scope>
    <source>
        <strain evidence="9">B47_G16</strain>
    </source>
</reference>
<dbReference type="InterPro" id="IPR011701">
    <property type="entry name" value="MFS"/>
</dbReference>
<feature type="transmembrane region" description="Helical" evidence="7">
    <location>
        <begin position="357"/>
        <end position="375"/>
    </location>
</feature>
<accession>A0A497E393</accession>
<evidence type="ECO:0000313" key="10">
    <source>
        <dbReference type="Proteomes" id="UP000279422"/>
    </source>
</evidence>
<feature type="transmembrane region" description="Helical" evidence="7">
    <location>
        <begin position="134"/>
        <end position="154"/>
    </location>
</feature>
<feature type="transmembrane region" description="Helical" evidence="7">
    <location>
        <begin position="160"/>
        <end position="179"/>
    </location>
</feature>
<evidence type="ECO:0000313" key="9">
    <source>
        <dbReference type="EMBL" id="RLE08983.1"/>
    </source>
</evidence>
<proteinExistence type="predicted"/>
<gene>
    <name evidence="9" type="ORF">DRJ00_05365</name>
</gene>
<feature type="transmembrane region" description="Helical" evidence="7">
    <location>
        <begin position="67"/>
        <end position="87"/>
    </location>
</feature>
<dbReference type="PANTHER" id="PTHR23517:SF3">
    <property type="entry name" value="INTEGRAL MEMBRANE TRANSPORT PROTEIN"/>
    <property type="match status" value="1"/>
</dbReference>
<protein>
    <recommendedName>
        <fullName evidence="8">Major facilitator superfamily (MFS) profile domain-containing protein</fullName>
    </recommendedName>
</protein>
<evidence type="ECO:0000256" key="4">
    <source>
        <dbReference type="ARBA" id="ARBA00022692"/>
    </source>
</evidence>